<feature type="chain" id="PRO_5041915865" evidence="5">
    <location>
        <begin position="19"/>
        <end position="469"/>
    </location>
</feature>
<dbReference type="GO" id="GO:0016829">
    <property type="term" value="F:lyase activity"/>
    <property type="evidence" value="ECO:0007669"/>
    <property type="project" value="UniProtKB-KW"/>
</dbReference>
<keyword evidence="4" id="KW-0812">Transmembrane</keyword>
<keyword evidence="4" id="KW-0472">Membrane</keyword>
<protein>
    <submittedName>
        <fullName evidence="7">Chondroitin AC/alginate lyase</fullName>
    </submittedName>
</protein>
<keyword evidence="1 5" id="KW-0732">Signal</keyword>
<dbReference type="EMBL" id="JAKELL010000216">
    <property type="protein sequence ID" value="KAH8978622.1"/>
    <property type="molecule type" value="Genomic_DNA"/>
</dbReference>
<comment type="caution">
    <text evidence="7">The sequence shown here is derived from an EMBL/GenBank/DDBJ whole genome shotgun (WGS) entry which is preliminary data.</text>
</comment>
<dbReference type="Gene3D" id="1.50.10.100">
    <property type="entry name" value="Chondroitin AC/alginate lyase"/>
    <property type="match status" value="1"/>
</dbReference>
<feature type="compositionally biased region" description="Low complexity" evidence="3">
    <location>
        <begin position="418"/>
        <end position="436"/>
    </location>
</feature>
<keyword evidence="8" id="KW-1185">Reference proteome</keyword>
<evidence type="ECO:0000256" key="3">
    <source>
        <dbReference type="SAM" id="MobiDB-lite"/>
    </source>
</evidence>
<keyword evidence="2 7" id="KW-0456">Lyase</keyword>
<evidence type="ECO:0000313" key="7">
    <source>
        <dbReference type="EMBL" id="KAH8978622.1"/>
    </source>
</evidence>
<dbReference type="AlphaFoldDB" id="A0AAD4Q2J8"/>
<organism evidence="7 8">
    <name type="scientific">Lactarius akahatsu</name>
    <dbReference type="NCBI Taxonomy" id="416441"/>
    <lineage>
        <taxon>Eukaryota</taxon>
        <taxon>Fungi</taxon>
        <taxon>Dikarya</taxon>
        <taxon>Basidiomycota</taxon>
        <taxon>Agaricomycotina</taxon>
        <taxon>Agaricomycetes</taxon>
        <taxon>Russulales</taxon>
        <taxon>Russulaceae</taxon>
        <taxon>Lactarius</taxon>
    </lineage>
</organism>
<evidence type="ECO:0000259" key="6">
    <source>
        <dbReference type="Pfam" id="PF05426"/>
    </source>
</evidence>
<feature type="signal peptide" evidence="5">
    <location>
        <begin position="1"/>
        <end position="18"/>
    </location>
</feature>
<feature type="transmembrane region" description="Helical" evidence="4">
    <location>
        <begin position="451"/>
        <end position="468"/>
    </location>
</feature>
<dbReference type="InterPro" id="IPR008929">
    <property type="entry name" value="Chondroitin_lyas"/>
</dbReference>
<dbReference type="SUPFAM" id="SSF48230">
    <property type="entry name" value="Chondroitin AC/alginate lyase"/>
    <property type="match status" value="1"/>
</dbReference>
<sequence>MALLCAIVLSFLTVRSLADDLSVGFSPYDNDFIEPSYILGNNWNTTTVVAQEAIVQWADSLAAQGPWSVTTSKAFLAPSNNTHDYLSWAPYWWPNCSGVGNTTELTPQQIWVTCPYVPRDGEFNPDFRTVNNTGAFTAMSDAIFSNALAWAINGSSVYSANVANWINTWFLAPDTYMSPNLNYAQVVRGPGANTGTHTGVLDLKCMTKVVNAVLVLRTGKAPEWTDTIDTGLVNWTTTYIGWLTSNKIALEEAASANNHGTFYYNQLAALQILVNDLAGANATLHKYFSTLYQHQVLASGEQPFEAERTRPFHYRSYNLASMITNARLAAHIGFNAWNLTTSTGGSIKAAIDFTMTVPPKDEPASELFPSVGAGAAVYGDPQGKYAAFLSRSQEDYPSQPWFFWDQPLSDSGWVRTHATSSGTGTAAAPTSSAGTSKNAGARTRVLLDTPGELLLGVAIMILIHIFLFA</sequence>
<evidence type="ECO:0000256" key="1">
    <source>
        <dbReference type="ARBA" id="ARBA00022729"/>
    </source>
</evidence>
<dbReference type="InterPro" id="IPR008397">
    <property type="entry name" value="Alginate_lyase_dom"/>
</dbReference>
<dbReference type="GO" id="GO:0042597">
    <property type="term" value="C:periplasmic space"/>
    <property type="evidence" value="ECO:0007669"/>
    <property type="project" value="InterPro"/>
</dbReference>
<accession>A0AAD4Q2J8</accession>
<feature type="domain" description="Alginate lyase" evidence="6">
    <location>
        <begin position="69"/>
        <end position="356"/>
    </location>
</feature>
<keyword evidence="4" id="KW-1133">Transmembrane helix</keyword>
<feature type="region of interest" description="Disordered" evidence="3">
    <location>
        <begin position="415"/>
        <end position="439"/>
    </location>
</feature>
<evidence type="ECO:0000313" key="8">
    <source>
        <dbReference type="Proteomes" id="UP001201163"/>
    </source>
</evidence>
<gene>
    <name evidence="7" type="ORF">EDB92DRAFT_2119170</name>
</gene>
<name>A0AAD4Q2J8_9AGAM</name>
<evidence type="ECO:0000256" key="5">
    <source>
        <dbReference type="SAM" id="SignalP"/>
    </source>
</evidence>
<dbReference type="Proteomes" id="UP001201163">
    <property type="component" value="Unassembled WGS sequence"/>
</dbReference>
<dbReference type="Pfam" id="PF05426">
    <property type="entry name" value="Alginate_lyase"/>
    <property type="match status" value="1"/>
</dbReference>
<evidence type="ECO:0000256" key="2">
    <source>
        <dbReference type="ARBA" id="ARBA00023239"/>
    </source>
</evidence>
<reference evidence="7" key="1">
    <citation type="submission" date="2022-01" db="EMBL/GenBank/DDBJ databases">
        <title>Comparative genomics reveals a dynamic genome evolution in the ectomycorrhizal milk-cap (Lactarius) mushrooms.</title>
        <authorList>
            <consortium name="DOE Joint Genome Institute"/>
            <person name="Lebreton A."/>
            <person name="Tang N."/>
            <person name="Kuo A."/>
            <person name="LaButti K."/>
            <person name="Drula E."/>
            <person name="Barry K."/>
            <person name="Clum A."/>
            <person name="Lipzen A."/>
            <person name="Mousain D."/>
            <person name="Ng V."/>
            <person name="Wang R."/>
            <person name="Wang X."/>
            <person name="Dai Y."/>
            <person name="Henrissat B."/>
            <person name="Grigoriev I.V."/>
            <person name="Guerin-Laguette A."/>
            <person name="Yu F."/>
            <person name="Martin F.M."/>
        </authorList>
    </citation>
    <scope>NUCLEOTIDE SEQUENCE</scope>
    <source>
        <strain evidence="7">QP</strain>
    </source>
</reference>
<proteinExistence type="predicted"/>
<evidence type="ECO:0000256" key="4">
    <source>
        <dbReference type="SAM" id="Phobius"/>
    </source>
</evidence>